<feature type="coiled-coil region" evidence="1">
    <location>
        <begin position="1179"/>
        <end position="1206"/>
    </location>
</feature>
<keyword evidence="1" id="KW-0175">Coiled coil</keyword>
<evidence type="ECO:0000313" key="4">
    <source>
        <dbReference type="Proteomes" id="UP001314166"/>
    </source>
</evidence>
<evidence type="ECO:0000313" key="3">
    <source>
        <dbReference type="EMBL" id="CAK1244267.1"/>
    </source>
</evidence>
<proteinExistence type="predicted"/>
<keyword evidence="4" id="KW-1185">Reference proteome</keyword>
<comment type="caution">
    <text evidence="3">The sequence shown here is derived from an EMBL/GenBank/DDBJ whole genome shotgun (WGS) entry which is preliminary data.</text>
</comment>
<feature type="coiled-coil region" evidence="1">
    <location>
        <begin position="1384"/>
        <end position="1415"/>
    </location>
</feature>
<dbReference type="Proteomes" id="UP001314166">
    <property type="component" value="Unassembled WGS sequence"/>
</dbReference>
<reference evidence="3 4" key="1">
    <citation type="submission" date="2023-10" db="EMBL/GenBank/DDBJ databases">
        <authorList>
            <person name="Botero Cardona J."/>
        </authorList>
    </citation>
    <scope>NUCLEOTIDE SEQUENCE [LARGE SCALE GENOMIC DNA]</scope>
    <source>
        <strain evidence="3 4">R-55214</strain>
    </source>
</reference>
<accession>A0ABM9MW32</accession>
<evidence type="ECO:0000256" key="1">
    <source>
        <dbReference type="SAM" id="Coils"/>
    </source>
</evidence>
<evidence type="ECO:0000256" key="2">
    <source>
        <dbReference type="SAM" id="MobiDB-lite"/>
    </source>
</evidence>
<organism evidence="3 4">
    <name type="scientific">Fructobacillus evanidus</name>
    <dbReference type="NCBI Taxonomy" id="3064281"/>
    <lineage>
        <taxon>Bacteria</taxon>
        <taxon>Bacillati</taxon>
        <taxon>Bacillota</taxon>
        <taxon>Bacilli</taxon>
        <taxon>Lactobacillales</taxon>
        <taxon>Lactobacillaceae</taxon>
        <taxon>Fructobacillus</taxon>
    </lineage>
</organism>
<gene>
    <name evidence="3" type="ORF">R55214_HHFBAMCI_00971</name>
</gene>
<protein>
    <submittedName>
        <fullName evidence="3">Outer membrane porin OmpC/OmpF/PhoE (OmpC)</fullName>
    </submittedName>
</protein>
<dbReference type="RefSeq" id="WP_338343843.1">
    <property type="nucleotide sequence ID" value="NZ_CAUZLH010000003.1"/>
</dbReference>
<sequence length="1549" mass="165236">MAALQAVTTVQSGETTVSNGQKALGAVHVAGSAVTDRQQSASTTAQNVVRAEQQKINQNTSQLQPSDQSDLTDQVTAAQNAADAAIKSAQSADEVNQAVADLNQKLAAIDLDLAHRVGQFQLAAANEQIQAAIDGDVTLLPDVKAAQQANRIAALRKTTADLAATTTVASAQQSASDGVTVIQAAHQVGQSLADQKQSLVTNLQQADQVVKSRIDADQTLPQAEKDRQKAAIDRAEAQTINQINTATTATAAKQVADTGTTTNEKIYVPGQTITGNGGQAAQFKGQVTNQSAVVQQAINTAATRGQITANQEASLTRQLQRVVSAAQAAGTAATNADQILAANQQLTADLTSVQYNLAIASANYQLLVAYSSADQAINDDPTLSNQEKADQAEIVNARWNTGQQNLATAKTTEQVSQIATEMVTAISQIHHGGQSVEERMQSYTAKIQAATAQVVVQTNQDKSLSSTGQAIIVEAVQNNRDWYLNELQSAKSVVEAEMMVQDDLNAMTFGQNATSQLGQGKADWFARIYNELKTTDQSINGYSALSSDEKSALLQTMQSLVAATNTQIRKGQTLDQTVQLLQDLMLDLTKLNLHASQRDATNQLQSALVTTKTAITADRSLAHQAVQDQIQAAQAAYDQASAQVQQAGDVRAVASALAAGQQAVEESHESQADFAEQLPKLDQQVDDTVKATTNAINQDRTLTATEKQQQINKVNQKAENLKKAMANAVDLREADEALSQGLPSLNGSHQPGLAVNGSTGQAAQLKAQVVTASQQEQNQIDQAVANGLITTEQKDALTTALQAANTQTQAAANQAENADQIQATNAAWQSALAQSQTALAKDIAFHQLGVAQSQADAAIIADGTLSQQEKLAQQMSLQQVVDTWTKSINDGQNADQVTGASTTAVQIINGIHHSGQPVADRLAGFNQQVVAASMALVAKTMQQANLSVAGQQIIVRAINGMQVWFINELKSAPTVVAAETMVQDDVTALALGQPAQTPVAEAKADWVNRLYQGLQAVDQTIHGYQNLTDDDVTDLMNRLGELTDETNDQVQEGASATVVTAALQKFLDALPTLTFAASQQDAVRQLEQTGTATQQAISTDRTLSDQQVQNQQQAAQTALDQAIQAVKAAQGPTAMTQALADGRAAVENAHQEQGDLTQQLPKLDQQVDDDTQLVVDVINQDQTLSADEKQQQIKAVQQQAADLKNELKNAVDPRAAYQDLDRGLQKLSTIHQNGQALKDQEQLTQKTVDQEAVAAKQKLPDGQQAAFDSAIDAARQDAEKSLAQAKSADDIQQVLTKFKQTVDSLQEQAVTNAQAQAEQETAKSQAVTAITHAVESAKQALPAGQELQFEPAIDQAKQKALDEVGRANDQKAIAAAVADCNKELTSVQQQAKEQDAAEQKAKKEADQAINNAEKQLPADEQPQLIDKVQPAEQEFLTEVQRARTVGDVQDAYQQFLDTLQQISQQVQQESAQQQKAEKDSVERPASPATLMNNLFPAKIVLPDTWEVERSDQPLTFLAVTMASLSIGLAGFGLRLRQLKVNGGKNRTDK</sequence>
<name>A0ABM9MW32_9LACO</name>
<feature type="coiled-coil region" evidence="1">
    <location>
        <begin position="704"/>
        <end position="734"/>
    </location>
</feature>
<dbReference type="EMBL" id="CAUZMB010000005">
    <property type="protein sequence ID" value="CAK1244267.1"/>
    <property type="molecule type" value="Genomic_DNA"/>
</dbReference>
<feature type="region of interest" description="Disordered" evidence="2">
    <location>
        <begin position="1467"/>
        <end position="1486"/>
    </location>
</feature>